<name>S6B003_SULDS</name>
<dbReference type="KEGG" id="sdr:SCD_n00228"/>
<dbReference type="OrthoDB" id="8562847at2"/>
<accession>S6B003</accession>
<dbReference type="RefSeq" id="WP_009206977.1">
    <property type="nucleotide sequence ID" value="NC_022357.1"/>
</dbReference>
<keyword evidence="2" id="KW-1185">Reference proteome</keyword>
<sequence>MSIPGLHLTQIGSGDFLLEPSRSLNICDQDQLIERIATRLQQARASRLYYDLAEQAIIDPVYYAWLNALARTTGAINVRMVCVHMQPTAAFALAQFTHEIPAFETALDISGWQRTEQ</sequence>
<dbReference type="HOGENOM" id="CLU_2083656_0_0_4"/>
<dbReference type="AlphaFoldDB" id="S6B003"/>
<protein>
    <recommendedName>
        <fullName evidence="3">STAS domain-containing protein</fullName>
    </recommendedName>
</protein>
<evidence type="ECO:0000313" key="2">
    <source>
        <dbReference type="Proteomes" id="UP000015559"/>
    </source>
</evidence>
<dbReference type="Proteomes" id="UP000015559">
    <property type="component" value="Chromosome"/>
</dbReference>
<proteinExistence type="predicted"/>
<dbReference type="InterPro" id="IPR036513">
    <property type="entry name" value="STAS_dom_sf"/>
</dbReference>
<evidence type="ECO:0008006" key="3">
    <source>
        <dbReference type="Google" id="ProtNLM"/>
    </source>
</evidence>
<dbReference type="EMBL" id="AP013066">
    <property type="protein sequence ID" value="BAN34077.1"/>
    <property type="molecule type" value="Genomic_DNA"/>
</dbReference>
<organism evidence="1 2">
    <name type="scientific">Sulfuricella denitrificans (strain DSM 22764 / NBRC 105220 / skB26)</name>
    <dbReference type="NCBI Taxonomy" id="1163617"/>
    <lineage>
        <taxon>Bacteria</taxon>
        <taxon>Pseudomonadati</taxon>
        <taxon>Pseudomonadota</taxon>
        <taxon>Betaproteobacteria</taxon>
        <taxon>Nitrosomonadales</taxon>
        <taxon>Sulfuricellaceae</taxon>
        <taxon>Sulfuricella</taxon>
    </lineage>
</organism>
<dbReference type="STRING" id="1163617.SCD_n00228"/>
<dbReference type="Gene3D" id="3.30.750.24">
    <property type="entry name" value="STAS domain"/>
    <property type="match status" value="1"/>
</dbReference>
<evidence type="ECO:0000313" key="1">
    <source>
        <dbReference type="EMBL" id="BAN34077.1"/>
    </source>
</evidence>
<reference evidence="1 2" key="1">
    <citation type="journal article" date="2012" name="Appl. Environ. Microbiol.">
        <title>Draft genome sequence of a psychrotolerant sulfur-oxidizing bacterium, Sulfuricella denitrificans skB26, and proteomic insights into cold adaptation.</title>
        <authorList>
            <person name="Watanabe T."/>
            <person name="Kojima H."/>
            <person name="Fukui M."/>
        </authorList>
    </citation>
    <scope>NUCLEOTIDE SEQUENCE [LARGE SCALE GENOMIC DNA]</scope>
    <source>
        <strain evidence="2">skB26</strain>
    </source>
</reference>
<gene>
    <name evidence="1" type="ORF">SCD_n00228</name>
</gene>
<dbReference type="eggNOG" id="ENOG502ZT81">
    <property type="taxonomic scope" value="Bacteria"/>
</dbReference>